<dbReference type="AlphaFoldDB" id="A0A4S5CH63"/>
<dbReference type="RefSeq" id="WP_136501852.1">
    <property type="nucleotide sequence ID" value="NZ_SSUX01000008.1"/>
</dbReference>
<protein>
    <submittedName>
        <fullName evidence="1">Uncharacterized protein</fullName>
    </submittedName>
</protein>
<evidence type="ECO:0000313" key="2">
    <source>
        <dbReference type="Proteomes" id="UP000309618"/>
    </source>
</evidence>
<evidence type="ECO:0000313" key="1">
    <source>
        <dbReference type="EMBL" id="THJ45029.1"/>
    </source>
</evidence>
<accession>A0A4S5CH63</accession>
<gene>
    <name evidence="1" type="ORF">E8Q35_12650</name>
</gene>
<dbReference type="EMBL" id="SSUX01000008">
    <property type="protein sequence ID" value="THJ45029.1"/>
    <property type="molecule type" value="Genomic_DNA"/>
</dbReference>
<reference evidence="1 2" key="1">
    <citation type="submission" date="2019-04" db="EMBL/GenBank/DDBJ databases">
        <title>Comparative genomics of Aeromonas veronii strains pathogenic to fish.</title>
        <authorList>
            <person name="Cascarano M.C."/>
            <person name="Smyrli M."/>
            <person name="Katharios P."/>
        </authorList>
    </citation>
    <scope>NUCLEOTIDE SEQUENCE [LARGE SCALE GENOMIC DNA]</scope>
    <source>
        <strain evidence="1 2">XU1</strain>
    </source>
</reference>
<proteinExistence type="predicted"/>
<name>A0A4S5CH63_AERVE</name>
<sequence>MTAERLAHANDLIQLIANHGRKFFNSNGHVAKMHLDSRGRVWFHDARTGKLIYTHYSGKWKAFSHGGTLRSLVERLRDYVNKGVQLPQSIICPERCNADDGNIWGYEESEAKKLRAACQGLPIFRD</sequence>
<organism evidence="1 2">
    <name type="scientific">Aeromonas veronii</name>
    <dbReference type="NCBI Taxonomy" id="654"/>
    <lineage>
        <taxon>Bacteria</taxon>
        <taxon>Pseudomonadati</taxon>
        <taxon>Pseudomonadota</taxon>
        <taxon>Gammaproteobacteria</taxon>
        <taxon>Aeromonadales</taxon>
        <taxon>Aeromonadaceae</taxon>
        <taxon>Aeromonas</taxon>
    </lineage>
</organism>
<comment type="caution">
    <text evidence="1">The sequence shown here is derived from an EMBL/GenBank/DDBJ whole genome shotgun (WGS) entry which is preliminary data.</text>
</comment>
<dbReference type="Proteomes" id="UP000309618">
    <property type="component" value="Unassembled WGS sequence"/>
</dbReference>